<feature type="region of interest" description="Disordered" evidence="1">
    <location>
        <begin position="40"/>
        <end position="62"/>
    </location>
</feature>
<evidence type="ECO:0000256" key="1">
    <source>
        <dbReference type="SAM" id="MobiDB-lite"/>
    </source>
</evidence>
<organism evidence="2">
    <name type="scientific">uncultured marine virus</name>
    <dbReference type="NCBI Taxonomy" id="186617"/>
    <lineage>
        <taxon>Viruses</taxon>
        <taxon>environmental samples</taxon>
    </lineage>
</organism>
<accession>A0A0F7L6U3</accession>
<protein>
    <submittedName>
        <fullName evidence="2">Uncharacterized protein</fullName>
    </submittedName>
</protein>
<reference evidence="2" key="2">
    <citation type="submission" date="2015-03" db="EMBL/GenBank/DDBJ databases">
        <authorList>
            <person name="Chow C.-E.T."/>
            <person name="Winget D.M."/>
            <person name="White R.A.III."/>
            <person name="Hallam S.J."/>
            <person name="Suttle C.A."/>
        </authorList>
    </citation>
    <scope>NUCLEOTIDE SEQUENCE</scope>
    <source>
        <strain evidence="2">Anoxic2_5</strain>
    </source>
</reference>
<reference evidence="2" key="1">
    <citation type="journal article" date="2015" name="Front. Microbiol.">
        <title>Combining genomic sequencing methods to explore viral diversity and reveal potential virus-host interactions.</title>
        <authorList>
            <person name="Chow C.E."/>
            <person name="Winget D.M."/>
            <person name="White R.A.III."/>
            <person name="Hallam S.J."/>
            <person name="Suttle C.A."/>
        </authorList>
    </citation>
    <scope>NUCLEOTIDE SEQUENCE</scope>
    <source>
        <strain evidence="2">Anoxic2_5</strain>
    </source>
</reference>
<dbReference type="EMBL" id="KR029589">
    <property type="protein sequence ID" value="AKH47177.1"/>
    <property type="molecule type" value="Genomic_DNA"/>
</dbReference>
<evidence type="ECO:0000313" key="2">
    <source>
        <dbReference type="EMBL" id="AKH47177.1"/>
    </source>
</evidence>
<proteinExistence type="predicted"/>
<sequence>MDAGLLDRDLSAVPRDGLHDRLHAHAGYYRAGPVYGHARASVPHPAGADHRPGRLNRVATAD</sequence>
<name>A0A0F7L6U3_9VIRU</name>